<evidence type="ECO:0000256" key="6">
    <source>
        <dbReference type="ARBA" id="ARBA00023029"/>
    </source>
</evidence>
<dbReference type="Gene3D" id="3.90.199.10">
    <property type="entry name" value="Topoisomerase II, domain 5"/>
    <property type="match status" value="1"/>
</dbReference>
<protein>
    <recommendedName>
        <fullName evidence="3">DNA topoisomerase (ATP-hydrolyzing)</fullName>
        <ecNumber evidence="3">5.6.2.2</ecNumber>
    </recommendedName>
</protein>
<comment type="cofactor">
    <cofactor evidence="2">
        <name>Mg(2+)</name>
        <dbReference type="ChEBI" id="CHEBI:18420"/>
    </cofactor>
</comment>
<feature type="compositionally biased region" description="Basic and acidic residues" evidence="11">
    <location>
        <begin position="357"/>
        <end position="366"/>
    </location>
</feature>
<dbReference type="GO" id="GO:0005634">
    <property type="term" value="C:nucleus"/>
    <property type="evidence" value="ECO:0007669"/>
    <property type="project" value="TreeGrafter"/>
</dbReference>
<dbReference type="FunFam" id="1.10.268.10:FF:000006">
    <property type="entry name" value="DNA topoisomerase 2"/>
    <property type="match status" value="1"/>
</dbReference>
<feature type="compositionally biased region" description="Basic residues" evidence="11">
    <location>
        <begin position="345"/>
        <end position="356"/>
    </location>
</feature>
<dbReference type="SMART" id="SM00434">
    <property type="entry name" value="TOP4c"/>
    <property type="match status" value="1"/>
</dbReference>
<dbReference type="Pfam" id="PF00521">
    <property type="entry name" value="DNA_topoisoIV"/>
    <property type="match status" value="1"/>
</dbReference>
<gene>
    <name evidence="13" type="ORF">LUZ62_001487</name>
</gene>
<dbReference type="InterPro" id="IPR013757">
    <property type="entry name" value="Topo_IIA_A_a_sf"/>
</dbReference>
<evidence type="ECO:0000256" key="2">
    <source>
        <dbReference type="ARBA" id="ARBA00001946"/>
    </source>
</evidence>
<dbReference type="PROSITE" id="PS52040">
    <property type="entry name" value="TOPO_IIA"/>
    <property type="match status" value="1"/>
</dbReference>
<dbReference type="Gene3D" id="3.30.1360.40">
    <property type="match status" value="1"/>
</dbReference>
<evidence type="ECO:0000256" key="8">
    <source>
        <dbReference type="ARBA" id="ARBA00023235"/>
    </source>
</evidence>
<evidence type="ECO:0000256" key="5">
    <source>
        <dbReference type="ARBA" id="ARBA00022840"/>
    </source>
</evidence>
<dbReference type="GO" id="GO:0006265">
    <property type="term" value="P:DNA topological change"/>
    <property type="evidence" value="ECO:0007669"/>
    <property type="project" value="InterPro"/>
</dbReference>
<name>A0AAV8ASP5_9POAL</name>
<dbReference type="InterPro" id="IPR002205">
    <property type="entry name" value="Topo_IIA_dom_A"/>
</dbReference>
<dbReference type="SUPFAM" id="SSF56719">
    <property type="entry name" value="Type II DNA topoisomerase"/>
    <property type="match status" value="1"/>
</dbReference>
<evidence type="ECO:0000256" key="11">
    <source>
        <dbReference type="SAM" id="MobiDB-lite"/>
    </source>
</evidence>
<feature type="compositionally biased region" description="Acidic residues" evidence="11">
    <location>
        <begin position="326"/>
        <end position="340"/>
    </location>
</feature>
<feature type="domain" description="Topo IIA-type catalytic" evidence="12">
    <location>
        <begin position="1"/>
        <end position="195"/>
    </location>
</feature>
<evidence type="ECO:0000256" key="1">
    <source>
        <dbReference type="ARBA" id="ARBA00000185"/>
    </source>
</evidence>
<keyword evidence="8" id="KW-0413">Isomerase</keyword>
<dbReference type="GO" id="GO:0000712">
    <property type="term" value="P:resolution of meiotic recombination intermediates"/>
    <property type="evidence" value="ECO:0007669"/>
    <property type="project" value="TreeGrafter"/>
</dbReference>
<dbReference type="Proteomes" id="UP001140206">
    <property type="component" value="Unassembled WGS sequence"/>
</dbReference>
<keyword evidence="4" id="KW-0547">Nucleotide-binding</keyword>
<dbReference type="EMBL" id="JAMFTS010005392">
    <property type="protein sequence ID" value="KAJ4733624.1"/>
    <property type="molecule type" value="Genomic_DNA"/>
</dbReference>
<dbReference type="GO" id="GO:0003918">
    <property type="term" value="F:DNA topoisomerase type II (double strand cut, ATP-hydrolyzing) activity"/>
    <property type="evidence" value="ECO:0007669"/>
    <property type="project" value="UniProtKB-EC"/>
</dbReference>
<keyword evidence="14" id="KW-1185">Reference proteome</keyword>
<dbReference type="PANTHER" id="PTHR10169:SF38">
    <property type="entry name" value="DNA TOPOISOMERASE 2"/>
    <property type="match status" value="1"/>
</dbReference>
<sequence>MDIALQEGLEKRFKLTTSITTTNMHLFDENGVIKKYDNPEKILEEFFHLRLEYYAKRKKVLLDNLELDLLKLDNKVRFILGVVNGEIIVSNRKRAELFMELHQKGFTPFSKKGKGPEVSVAGATEDDNEESQSPDGDVAAKGGVKASDYEYLLSMAIGTLTLEKVQELCSERDKLEGDVAELRKATPKTLWEKDLDAIEKELDELDKKDVEAAQIRKEMREKNMANNAGTSRKPQPKKNAAKTLKEAKPKGAAAAAKKGPAKKDKVVDIDEEDEVQDLKQRLAAYNLDSSPEHNPMETETVTVEPEEAAKKVPAKQGRKKAITVNSDDDMNEPSEDEDFEMEKKGRGRGRGRGKTAPKRESCPSCS</sequence>
<keyword evidence="10" id="KW-0175">Coiled coil</keyword>
<dbReference type="AlphaFoldDB" id="A0AAV8ASP5"/>
<dbReference type="GO" id="GO:0005524">
    <property type="term" value="F:ATP binding"/>
    <property type="evidence" value="ECO:0007669"/>
    <property type="project" value="UniProtKB-KW"/>
</dbReference>
<evidence type="ECO:0000256" key="3">
    <source>
        <dbReference type="ARBA" id="ARBA00012895"/>
    </source>
</evidence>
<evidence type="ECO:0000313" key="13">
    <source>
        <dbReference type="EMBL" id="KAJ4733624.1"/>
    </source>
</evidence>
<dbReference type="GO" id="GO:0003677">
    <property type="term" value="F:DNA binding"/>
    <property type="evidence" value="ECO:0007669"/>
    <property type="project" value="UniProtKB-UniRule"/>
</dbReference>
<feature type="compositionally biased region" description="Basic residues" evidence="11">
    <location>
        <begin position="312"/>
        <end position="321"/>
    </location>
</feature>
<evidence type="ECO:0000256" key="7">
    <source>
        <dbReference type="ARBA" id="ARBA00023125"/>
    </source>
</evidence>
<feature type="region of interest" description="Disordered" evidence="11">
    <location>
        <begin position="218"/>
        <end position="366"/>
    </location>
</feature>
<dbReference type="Gene3D" id="1.10.268.10">
    <property type="entry name" value="Topoisomerase, domain 3"/>
    <property type="match status" value="1"/>
</dbReference>
<evidence type="ECO:0000259" key="12">
    <source>
        <dbReference type="PROSITE" id="PS52040"/>
    </source>
</evidence>
<evidence type="ECO:0000313" key="14">
    <source>
        <dbReference type="Proteomes" id="UP001140206"/>
    </source>
</evidence>
<keyword evidence="5" id="KW-0067">ATP-binding</keyword>
<feature type="region of interest" description="Disordered" evidence="11">
    <location>
        <begin position="109"/>
        <end position="141"/>
    </location>
</feature>
<comment type="catalytic activity">
    <reaction evidence="1">
        <text>ATP-dependent breakage, passage and rejoining of double-stranded DNA.</text>
        <dbReference type="EC" id="5.6.2.2"/>
    </reaction>
</comment>
<accession>A0AAV8ASP5</accession>
<feature type="coiled-coil region" evidence="10">
    <location>
        <begin position="165"/>
        <end position="218"/>
    </location>
</feature>
<keyword evidence="7 9" id="KW-0238">DNA-binding</keyword>
<evidence type="ECO:0000256" key="9">
    <source>
        <dbReference type="PROSITE-ProRule" id="PRU01384"/>
    </source>
</evidence>
<keyword evidence="6" id="KW-0799">Topoisomerase</keyword>
<evidence type="ECO:0000256" key="10">
    <source>
        <dbReference type="SAM" id="Coils"/>
    </source>
</evidence>
<dbReference type="GO" id="GO:0000819">
    <property type="term" value="P:sister chromatid segregation"/>
    <property type="evidence" value="ECO:0007669"/>
    <property type="project" value="TreeGrafter"/>
</dbReference>
<dbReference type="InterPro" id="IPR013758">
    <property type="entry name" value="Topo_IIA_A/C_ab"/>
</dbReference>
<evidence type="ECO:0000256" key="4">
    <source>
        <dbReference type="ARBA" id="ARBA00022741"/>
    </source>
</evidence>
<dbReference type="InterPro" id="IPR013760">
    <property type="entry name" value="Topo_IIA-like_dom_sf"/>
</dbReference>
<dbReference type="InterPro" id="IPR050634">
    <property type="entry name" value="DNA_Topoisomerase_II"/>
</dbReference>
<reference evidence="13" key="1">
    <citation type="submission" date="2022-08" db="EMBL/GenBank/DDBJ databases">
        <authorList>
            <person name="Marques A."/>
        </authorList>
    </citation>
    <scope>NUCLEOTIDE SEQUENCE</scope>
    <source>
        <strain evidence="13">RhyPub2mFocal</strain>
        <tissue evidence="13">Leaves</tissue>
    </source>
</reference>
<dbReference type="EC" id="5.6.2.2" evidence="3"/>
<comment type="caution">
    <text evidence="13">The sequence shown here is derived from an EMBL/GenBank/DDBJ whole genome shotgun (WGS) entry which is preliminary data.</text>
</comment>
<dbReference type="PANTHER" id="PTHR10169">
    <property type="entry name" value="DNA TOPOISOMERASE/GYRASE"/>
    <property type="match status" value="1"/>
</dbReference>
<organism evidence="13 14">
    <name type="scientific">Rhynchospora pubera</name>
    <dbReference type="NCBI Taxonomy" id="906938"/>
    <lineage>
        <taxon>Eukaryota</taxon>
        <taxon>Viridiplantae</taxon>
        <taxon>Streptophyta</taxon>
        <taxon>Embryophyta</taxon>
        <taxon>Tracheophyta</taxon>
        <taxon>Spermatophyta</taxon>
        <taxon>Magnoliopsida</taxon>
        <taxon>Liliopsida</taxon>
        <taxon>Poales</taxon>
        <taxon>Cyperaceae</taxon>
        <taxon>Cyperoideae</taxon>
        <taxon>Rhynchosporeae</taxon>
        <taxon>Rhynchospora</taxon>
    </lineage>
</organism>
<feature type="compositionally biased region" description="Polar residues" evidence="11">
    <location>
        <begin position="224"/>
        <end position="233"/>
    </location>
</feature>
<proteinExistence type="predicted"/>
<comment type="caution">
    <text evidence="9">Lacks conserved residue(s) required for the propagation of feature annotation.</text>
</comment>